<feature type="region of interest" description="Disordered" evidence="1">
    <location>
        <begin position="113"/>
        <end position="144"/>
    </location>
</feature>
<feature type="compositionally biased region" description="Low complexity" evidence="1">
    <location>
        <begin position="963"/>
        <end position="972"/>
    </location>
</feature>
<dbReference type="SMART" id="SM00498">
    <property type="entry name" value="FH2"/>
    <property type="match status" value="1"/>
</dbReference>
<feature type="compositionally biased region" description="Basic and acidic residues" evidence="1">
    <location>
        <begin position="1094"/>
        <end position="1103"/>
    </location>
</feature>
<keyword evidence="3" id="KW-1185">Reference proteome</keyword>
<proteinExistence type="predicted"/>
<feature type="compositionally biased region" description="Polar residues" evidence="1">
    <location>
        <begin position="1022"/>
        <end position="1032"/>
    </location>
</feature>
<feature type="compositionally biased region" description="Basic and acidic residues" evidence="1">
    <location>
        <begin position="913"/>
        <end position="931"/>
    </location>
</feature>
<feature type="compositionally biased region" description="Low complexity" evidence="1">
    <location>
        <begin position="1133"/>
        <end position="1155"/>
    </location>
</feature>
<dbReference type="OrthoDB" id="26518at2759"/>
<feature type="compositionally biased region" description="Polar residues" evidence="1">
    <location>
        <begin position="870"/>
        <end position="896"/>
    </location>
</feature>
<dbReference type="GeneID" id="105903894"/>
<feature type="region of interest" description="Disordered" evidence="1">
    <location>
        <begin position="912"/>
        <end position="1155"/>
    </location>
</feature>
<name>A0A8M1K913_CLUHA</name>
<dbReference type="InterPro" id="IPR042201">
    <property type="entry name" value="FH2_Formin_sf"/>
</dbReference>
<dbReference type="SUPFAM" id="SSF101447">
    <property type="entry name" value="Formin homology 2 domain (FH2 domain)"/>
    <property type="match status" value="1"/>
</dbReference>
<dbReference type="PROSITE" id="PS51444">
    <property type="entry name" value="FH2"/>
    <property type="match status" value="1"/>
</dbReference>
<dbReference type="KEGG" id="char:105903894"/>
<feature type="region of interest" description="Disordered" evidence="1">
    <location>
        <begin position="698"/>
        <end position="747"/>
    </location>
</feature>
<feature type="compositionally biased region" description="Polar residues" evidence="1">
    <location>
        <begin position="698"/>
        <end position="707"/>
    </location>
</feature>
<accession>A0A8M1K913</accession>
<feature type="domain" description="FH2" evidence="2">
    <location>
        <begin position="62"/>
        <end position="460"/>
    </location>
</feature>
<evidence type="ECO:0000313" key="3">
    <source>
        <dbReference type="Proteomes" id="UP000515152"/>
    </source>
</evidence>
<dbReference type="PANTHER" id="PTHR46345">
    <property type="entry name" value="INVERTED FORMIN-2"/>
    <property type="match status" value="1"/>
</dbReference>
<feature type="compositionally biased region" description="Basic and acidic residues" evidence="1">
    <location>
        <begin position="708"/>
        <end position="719"/>
    </location>
</feature>
<feature type="compositionally biased region" description="Pro residues" evidence="1">
    <location>
        <begin position="41"/>
        <end position="58"/>
    </location>
</feature>
<dbReference type="PANTHER" id="PTHR46345:SF11">
    <property type="entry name" value="FORMIN-J-LIKE"/>
    <property type="match status" value="1"/>
</dbReference>
<dbReference type="InterPro" id="IPR015425">
    <property type="entry name" value="FH2_Formin"/>
</dbReference>
<organism evidence="3 4">
    <name type="scientific">Clupea harengus</name>
    <name type="common">Atlantic herring</name>
    <dbReference type="NCBI Taxonomy" id="7950"/>
    <lineage>
        <taxon>Eukaryota</taxon>
        <taxon>Metazoa</taxon>
        <taxon>Chordata</taxon>
        <taxon>Craniata</taxon>
        <taxon>Vertebrata</taxon>
        <taxon>Euteleostomi</taxon>
        <taxon>Actinopterygii</taxon>
        <taxon>Neopterygii</taxon>
        <taxon>Teleostei</taxon>
        <taxon>Clupei</taxon>
        <taxon>Clupeiformes</taxon>
        <taxon>Clupeoidei</taxon>
        <taxon>Clupeidae</taxon>
        <taxon>Clupea</taxon>
    </lineage>
</organism>
<gene>
    <name evidence="4" type="primary">fhdc1</name>
</gene>
<feature type="compositionally biased region" description="Polar residues" evidence="1">
    <location>
        <begin position="804"/>
        <end position="815"/>
    </location>
</feature>
<feature type="compositionally biased region" description="Low complexity" evidence="1">
    <location>
        <begin position="1104"/>
        <end position="1114"/>
    </location>
</feature>
<feature type="region of interest" description="Disordered" evidence="1">
    <location>
        <begin position="785"/>
        <end position="898"/>
    </location>
</feature>
<feature type="compositionally biased region" description="Polar residues" evidence="1">
    <location>
        <begin position="1"/>
        <end position="11"/>
    </location>
</feature>
<dbReference type="Proteomes" id="UP000515152">
    <property type="component" value="Chromosome 22"/>
</dbReference>
<dbReference type="CTD" id="85462"/>
<sequence>MHVSSTMSLASETARLGADPVPGQAPVSETTPCGGAATPDSGPPAAPPPPPPPPPLPPLGTQTHGSRKKRRVRSFYWKTIPEEKVRGKPNIWTMAVRQQQYQIDVRTVEELFGQQEESAGRGPTASGAPRRGRSRASFKESKDEVSILDSKRGMNVGIFLKQFKKPNHAIVDDIRLGNSQPYGAEPLKELLKLLPESEEVKKLQSFKGDPEKLTLVDSFMYLLIELPRFEVRIEAMVLKEEFFPLCAVMSREINVVRMATEELMTCEELHAILHLVLQAGNIMNAGGYAGNAVGFKLSSLLSLADTKANKPGMNLLHFVALEAQKKDESLLKFPEKLQHVQSAVRISVENIETEFSSLYVKTRSLEEKIQNDPELLQQLEPFLQNSTRTLQDLKRRRLDLRKEGNTLIDFFCEDKDSFKLDECFRIFQDFCLKFKKAVKDNSDRELKELARQRRLRELEERRFAWTAGGAAGAQSSAGGFGRSSSETDVDTLTKEGLLDFLLHSRPHSPVGRSASARRHRQHNATDNNLRGYLELFSGVSPNVTDYTKFNSLPRSSRAHQRRTMAWLSNQDDNRELESHNHLLQERQVTSPETEPISPLARYSTDYSAKEDPCDNNRNQYTSLSEGGVSPHNMNIYQKTPGQNRGHMHVSVERRTLVAGLQPFDMTCPNNNNNKQLNSYRDILVTDLAEEVRITPQSLVLDTPPSSKSSEDVPKPEAAWESKTTFLQQEEEDDSTVSSTTCDTPLPLDPSMSANKPAVHVLDCTEADCSVMLDFSELESSSIIREGLGFDPRTPGNFRFPRDPSSLSSNDQSMSTEDPPAPRLCSAASWTQSGTTDELDPDSVDPAEGRKVGEKAVQTCSPKPSHKTKASSKVSTPQTLSLGRSPRTLTSSENQTMRKVVPINKVSRSLTTMKKVEKQSGHEICELRRPLRDQSTPVRRAVERNSRPTRHSSLPPEDSGGGRRSTPSGSLTRWAREPTPRRSASHKPTAKPLRNVPKAAPEEKMCRSALRALAQAQAASEGGATQTLTSGSKATLPLPSFARNTISFSSRTKKEVPTPSSPATPVKSATLGRTGSQKAVGSAKGEVLGGGHPSQVEEKSEGSLRRVQSVRASSRSTKRSDTPPPTIREHSRKSSSFSEKSIQSSISSKTFKPSWK</sequence>
<evidence type="ECO:0000256" key="1">
    <source>
        <dbReference type="SAM" id="MobiDB-lite"/>
    </source>
</evidence>
<reference evidence="4" key="1">
    <citation type="submission" date="2025-08" db="UniProtKB">
        <authorList>
            <consortium name="RefSeq"/>
        </authorList>
    </citation>
    <scope>IDENTIFICATION</scope>
</reference>
<dbReference type="Pfam" id="PF02181">
    <property type="entry name" value="FH2"/>
    <property type="match status" value="1"/>
</dbReference>
<feature type="region of interest" description="Disordered" evidence="1">
    <location>
        <begin position="1"/>
        <end position="75"/>
    </location>
</feature>
<dbReference type="RefSeq" id="XP_042558985.1">
    <property type="nucleotide sequence ID" value="XM_042703051.1"/>
</dbReference>
<dbReference type="Gene3D" id="1.20.58.2220">
    <property type="entry name" value="Formin, FH2 domain"/>
    <property type="match status" value="1"/>
</dbReference>
<feature type="region of interest" description="Disordered" evidence="1">
    <location>
        <begin position="585"/>
        <end position="615"/>
    </location>
</feature>
<evidence type="ECO:0000313" key="4">
    <source>
        <dbReference type="RefSeq" id="XP_042558985.1"/>
    </source>
</evidence>
<dbReference type="AlphaFoldDB" id="A0A8M1K913"/>
<evidence type="ECO:0000259" key="2">
    <source>
        <dbReference type="PROSITE" id="PS51444"/>
    </source>
</evidence>
<feature type="compositionally biased region" description="Low complexity" evidence="1">
    <location>
        <begin position="1006"/>
        <end position="1019"/>
    </location>
</feature>
<protein>
    <submittedName>
        <fullName evidence="4">FH2 domain-containing protein 1</fullName>
    </submittedName>
</protein>